<evidence type="ECO:0000256" key="1">
    <source>
        <dbReference type="ARBA" id="ARBA00000109"/>
    </source>
</evidence>
<gene>
    <name evidence="8 11" type="primary">rnc</name>
    <name evidence="11" type="ORF">B273_1400</name>
</gene>
<dbReference type="GO" id="GO:0005737">
    <property type="term" value="C:cytoplasm"/>
    <property type="evidence" value="ECO:0007669"/>
    <property type="project" value="UniProtKB-SubCell"/>
</dbReference>
<dbReference type="PROSITE" id="PS50137">
    <property type="entry name" value="DS_RBD"/>
    <property type="match status" value="1"/>
</dbReference>
<evidence type="ECO:0000256" key="6">
    <source>
        <dbReference type="ARBA" id="ARBA00022801"/>
    </source>
</evidence>
<dbReference type="EMBL" id="AMWX01000008">
    <property type="protein sequence ID" value="EKO36498.1"/>
    <property type="molecule type" value="Genomic_DNA"/>
</dbReference>
<keyword evidence="8" id="KW-0819">tRNA processing</keyword>
<dbReference type="AlphaFoldDB" id="K6H1T6"/>
<organism evidence="11 12">
    <name type="scientific">SAR86 cluster bacterium SAR86E</name>
    <dbReference type="NCBI Taxonomy" id="1208365"/>
    <lineage>
        <taxon>Bacteria</taxon>
        <taxon>Pseudomonadati</taxon>
        <taxon>Pseudomonadota</taxon>
        <taxon>Gammaproteobacteria</taxon>
        <taxon>SAR86 cluster</taxon>
    </lineage>
</organism>
<proteinExistence type="inferred from homology"/>
<feature type="active site" evidence="8">
    <location>
        <position position="40"/>
    </location>
</feature>
<accession>K6H1T6</accession>
<evidence type="ECO:0000259" key="10">
    <source>
        <dbReference type="PROSITE" id="PS50142"/>
    </source>
</evidence>
<comment type="caution">
    <text evidence="11">The sequence shown here is derived from an EMBL/GenBank/DDBJ whole genome shotgun (WGS) entry which is preliminary data.</text>
</comment>
<dbReference type="GO" id="GO:0019843">
    <property type="term" value="F:rRNA binding"/>
    <property type="evidence" value="ECO:0007669"/>
    <property type="project" value="UniProtKB-KW"/>
</dbReference>
<dbReference type="HAMAP" id="MF_00104">
    <property type="entry name" value="RNase_III"/>
    <property type="match status" value="1"/>
</dbReference>
<dbReference type="PANTHER" id="PTHR11207">
    <property type="entry name" value="RIBONUCLEASE III"/>
    <property type="match status" value="1"/>
</dbReference>
<dbReference type="SMART" id="SM00358">
    <property type="entry name" value="DSRM"/>
    <property type="match status" value="1"/>
</dbReference>
<comment type="subcellular location">
    <subcellularLocation>
        <location evidence="8">Cytoplasm</location>
    </subcellularLocation>
</comment>
<dbReference type="GO" id="GO:0046872">
    <property type="term" value="F:metal ion binding"/>
    <property type="evidence" value="ECO:0007669"/>
    <property type="project" value="UniProtKB-KW"/>
</dbReference>
<dbReference type="Gene3D" id="1.10.1520.10">
    <property type="entry name" value="Ribonuclease III domain"/>
    <property type="match status" value="1"/>
</dbReference>
<comment type="cofactor">
    <cofactor evidence="8">
        <name>Mg(2+)</name>
        <dbReference type="ChEBI" id="CHEBI:18420"/>
    </cofactor>
</comment>
<keyword evidence="12" id="KW-1185">Reference proteome</keyword>
<dbReference type="GO" id="GO:0006364">
    <property type="term" value="P:rRNA processing"/>
    <property type="evidence" value="ECO:0007669"/>
    <property type="project" value="UniProtKB-UniRule"/>
</dbReference>
<dbReference type="SUPFAM" id="SSF69065">
    <property type="entry name" value="RNase III domain-like"/>
    <property type="match status" value="1"/>
</dbReference>
<feature type="domain" description="DRBM" evidence="9">
    <location>
        <begin position="150"/>
        <end position="215"/>
    </location>
</feature>
<dbReference type="GO" id="GO:0004525">
    <property type="term" value="F:ribonuclease III activity"/>
    <property type="evidence" value="ECO:0007669"/>
    <property type="project" value="UniProtKB-UniRule"/>
</dbReference>
<dbReference type="NCBIfam" id="TIGR02191">
    <property type="entry name" value="RNaseIII"/>
    <property type="match status" value="1"/>
</dbReference>
<dbReference type="SMART" id="SM00535">
    <property type="entry name" value="RIBOc"/>
    <property type="match status" value="1"/>
</dbReference>
<keyword evidence="4 8" id="KW-0540">Nuclease</keyword>
<keyword evidence="6 8" id="KW-0378">Hydrolase</keyword>
<dbReference type="InterPro" id="IPR036389">
    <property type="entry name" value="RNase_III_sf"/>
</dbReference>
<dbReference type="STRING" id="1208365.B273_1400"/>
<keyword evidence="8" id="KW-0460">Magnesium</keyword>
<comment type="caution">
    <text evidence="8">Lacks conserved residue(s) required for the propagation of feature annotation.</text>
</comment>
<dbReference type="EC" id="3.1.26.3" evidence="8"/>
<keyword evidence="8" id="KW-0963">Cytoplasm</keyword>
<dbReference type="CDD" id="cd00593">
    <property type="entry name" value="RIBOc"/>
    <property type="match status" value="1"/>
</dbReference>
<dbReference type="Proteomes" id="UP000010310">
    <property type="component" value="Unassembled WGS sequence"/>
</dbReference>
<dbReference type="Pfam" id="PF14622">
    <property type="entry name" value="Ribonucleas_3_3"/>
    <property type="match status" value="1"/>
</dbReference>
<dbReference type="InterPro" id="IPR011907">
    <property type="entry name" value="RNase_III"/>
</dbReference>
<evidence type="ECO:0000313" key="12">
    <source>
        <dbReference type="Proteomes" id="UP000010310"/>
    </source>
</evidence>
<keyword evidence="7 8" id="KW-0694">RNA-binding</keyword>
<dbReference type="PATRIC" id="fig|1208365.4.peg.973"/>
<comment type="subunit">
    <text evidence="8">Homodimer.</text>
</comment>
<sequence length="216" mass="24289">MDSTIKIKTDYLDLAYFQQAFIHKSISSSKNNERLEFLGDAVLEIVISEHLFNNFPLLDEGRLTLMRASLVNTQMLSKIFMQFDCKGLLKTSKGTNNLDETHKFSIYAGTLEACIGAIFLEMGLKESKRFILEIFNDHLLALDGTAELKDAKSRLQEYLQANNLPLPIYNVESNHAGNNFLCSVDYKGEVFSASATIKKEAEQKTAALILSNLHQV</sequence>
<feature type="domain" description="RNase III" evidence="10">
    <location>
        <begin position="1"/>
        <end position="123"/>
    </location>
</feature>
<dbReference type="GO" id="GO:0010468">
    <property type="term" value="P:regulation of gene expression"/>
    <property type="evidence" value="ECO:0007669"/>
    <property type="project" value="TreeGrafter"/>
</dbReference>
<evidence type="ECO:0000256" key="5">
    <source>
        <dbReference type="ARBA" id="ARBA00022759"/>
    </source>
</evidence>
<name>K6H1T6_9GAMM</name>
<dbReference type="Pfam" id="PF00035">
    <property type="entry name" value="dsrm"/>
    <property type="match status" value="1"/>
</dbReference>
<evidence type="ECO:0000259" key="9">
    <source>
        <dbReference type="PROSITE" id="PS50137"/>
    </source>
</evidence>
<keyword evidence="5 8" id="KW-0255">Endonuclease</keyword>
<reference evidence="11 12" key="1">
    <citation type="submission" date="2012-09" db="EMBL/GenBank/DDBJ databases">
        <authorList>
            <person name="Dupont C.L."/>
            <person name="Rusch D.B."/>
            <person name="Lombardo M.-J."/>
            <person name="Novotny M."/>
            <person name="Yee-Greenbaum J."/>
            <person name="Laskin R."/>
        </authorList>
    </citation>
    <scope>NUCLEOTIDE SEQUENCE [LARGE SCALE GENOMIC DNA]</scope>
    <source>
        <strain evidence="11">SAR86E</strain>
    </source>
</reference>
<keyword evidence="8" id="KW-0479">Metal-binding</keyword>
<evidence type="ECO:0000256" key="8">
    <source>
        <dbReference type="HAMAP-Rule" id="MF_00104"/>
    </source>
</evidence>
<dbReference type="Gene3D" id="3.30.160.20">
    <property type="match status" value="1"/>
</dbReference>
<protein>
    <recommendedName>
        <fullName evidence="8">Ribonuclease 3</fullName>
        <ecNumber evidence="8">3.1.26.3</ecNumber>
    </recommendedName>
    <alternativeName>
        <fullName evidence="8">Ribonuclease III</fullName>
        <shortName evidence="8">RNase III</shortName>
    </alternativeName>
</protein>
<keyword evidence="8" id="KW-0698">rRNA processing</keyword>
<dbReference type="SUPFAM" id="SSF54768">
    <property type="entry name" value="dsRNA-binding domain-like"/>
    <property type="match status" value="1"/>
</dbReference>
<evidence type="ECO:0000256" key="3">
    <source>
        <dbReference type="ARBA" id="ARBA00022664"/>
    </source>
</evidence>
<feature type="active site" evidence="8">
    <location>
        <position position="112"/>
    </location>
</feature>
<comment type="similarity">
    <text evidence="2">Belongs to the ribonuclease III family.</text>
</comment>
<comment type="function">
    <text evidence="8">Digests double-stranded RNA. Involved in the processing of primary rRNA transcript to yield the immediate precursors to the large and small rRNAs (23S and 16S). Processes some mRNAs, and tRNAs when they are encoded in the rRNA operon. Processes pre-crRNA and tracrRNA of type II CRISPR loci if present in the organism.</text>
</comment>
<dbReference type="PROSITE" id="PS50142">
    <property type="entry name" value="RNASE_3_2"/>
    <property type="match status" value="1"/>
</dbReference>
<dbReference type="InterPro" id="IPR014720">
    <property type="entry name" value="dsRBD_dom"/>
</dbReference>
<evidence type="ECO:0000256" key="4">
    <source>
        <dbReference type="ARBA" id="ARBA00022722"/>
    </source>
</evidence>
<evidence type="ECO:0000313" key="11">
    <source>
        <dbReference type="EMBL" id="EKO36498.1"/>
    </source>
</evidence>
<dbReference type="GO" id="GO:0003725">
    <property type="term" value="F:double-stranded RNA binding"/>
    <property type="evidence" value="ECO:0007669"/>
    <property type="project" value="TreeGrafter"/>
</dbReference>
<dbReference type="InterPro" id="IPR000999">
    <property type="entry name" value="RNase_III_dom"/>
</dbReference>
<dbReference type="PROSITE" id="PS00517">
    <property type="entry name" value="RNASE_3_1"/>
    <property type="match status" value="1"/>
</dbReference>
<evidence type="ECO:0000256" key="7">
    <source>
        <dbReference type="ARBA" id="ARBA00022884"/>
    </source>
</evidence>
<dbReference type="GO" id="GO:0006397">
    <property type="term" value="P:mRNA processing"/>
    <property type="evidence" value="ECO:0007669"/>
    <property type="project" value="UniProtKB-UniRule"/>
</dbReference>
<evidence type="ECO:0000256" key="2">
    <source>
        <dbReference type="ARBA" id="ARBA00010183"/>
    </source>
</evidence>
<comment type="catalytic activity">
    <reaction evidence="1 8">
        <text>Endonucleolytic cleavage to 5'-phosphomonoester.</text>
        <dbReference type="EC" id="3.1.26.3"/>
    </reaction>
</comment>
<dbReference type="CDD" id="cd10845">
    <property type="entry name" value="DSRM_RNAse_III_family"/>
    <property type="match status" value="1"/>
</dbReference>
<feature type="binding site" evidence="8">
    <location>
        <position position="36"/>
    </location>
    <ligand>
        <name>Mg(2+)</name>
        <dbReference type="ChEBI" id="CHEBI:18420"/>
    </ligand>
</feature>
<dbReference type="PANTHER" id="PTHR11207:SF0">
    <property type="entry name" value="RIBONUCLEASE 3"/>
    <property type="match status" value="1"/>
</dbReference>
<keyword evidence="3 8" id="KW-0507">mRNA processing</keyword>
<feature type="binding site" evidence="8">
    <location>
        <position position="112"/>
    </location>
    <ligand>
        <name>Mg(2+)</name>
        <dbReference type="ChEBI" id="CHEBI:18420"/>
    </ligand>
</feature>
<keyword evidence="8" id="KW-0699">rRNA-binding</keyword>
<dbReference type="GO" id="GO:0008033">
    <property type="term" value="P:tRNA processing"/>
    <property type="evidence" value="ECO:0007669"/>
    <property type="project" value="UniProtKB-KW"/>
</dbReference>